<reference evidence="2" key="3">
    <citation type="submission" date="2019-09" db="EMBL/GenBank/DDBJ databases">
        <title>Co-occurence of chitin degradation, pigmentation and bioactivity in marine Pseudoalteromonas.</title>
        <authorList>
            <person name="Sonnenschein E.C."/>
            <person name="Bech P.K."/>
        </authorList>
    </citation>
    <scope>NUCLEOTIDE SEQUENCE</scope>
    <source>
        <strain evidence="2">S3790</strain>
    </source>
</reference>
<dbReference type="Pfam" id="PF05940">
    <property type="entry name" value="NnrS"/>
    <property type="match status" value="1"/>
</dbReference>
<keyword evidence="4" id="KW-1185">Reference proteome</keyword>
<evidence type="ECO:0000313" key="4">
    <source>
        <dbReference type="Proteomes" id="UP000307164"/>
    </source>
</evidence>
<feature type="transmembrane region" description="Helical" evidence="1">
    <location>
        <begin position="345"/>
        <end position="367"/>
    </location>
</feature>
<dbReference type="InterPro" id="IPR010266">
    <property type="entry name" value="NnrS"/>
</dbReference>
<dbReference type="Proteomes" id="UP000307217">
    <property type="component" value="Unassembled WGS sequence"/>
</dbReference>
<evidence type="ECO:0000313" key="5">
    <source>
        <dbReference type="Proteomes" id="UP000307217"/>
    </source>
</evidence>
<reference evidence="4 5" key="1">
    <citation type="submission" date="2018-01" db="EMBL/GenBank/DDBJ databases">
        <authorList>
            <person name="Paulsen S."/>
            <person name="Gram L.K."/>
        </authorList>
    </citation>
    <scope>NUCLEOTIDE SEQUENCE [LARGE SCALE GENOMIC DNA]</scope>
    <source>
        <strain evidence="2 5">S3790</strain>
        <strain evidence="3 4">S3895</strain>
    </source>
</reference>
<keyword evidence="1" id="KW-1133">Transmembrane helix</keyword>
<feature type="transmembrane region" description="Helical" evidence="1">
    <location>
        <begin position="373"/>
        <end position="394"/>
    </location>
</feature>
<gene>
    <name evidence="2" type="ORF">CWC19_20840</name>
    <name evidence="3" type="ORF">CWC20_17440</name>
</gene>
<evidence type="ECO:0000313" key="2">
    <source>
        <dbReference type="EMBL" id="TMO61424.1"/>
    </source>
</evidence>
<keyword evidence="1" id="KW-0472">Membrane</keyword>
<feature type="transmembrane region" description="Helical" evidence="1">
    <location>
        <begin position="311"/>
        <end position="333"/>
    </location>
</feature>
<dbReference type="EMBL" id="PNBX01000161">
    <property type="protein sequence ID" value="TMO61424.1"/>
    <property type="molecule type" value="Genomic_DNA"/>
</dbReference>
<organism evidence="2 5">
    <name type="scientific">Pseudoalteromonas aurantia</name>
    <dbReference type="NCBI Taxonomy" id="43654"/>
    <lineage>
        <taxon>Bacteria</taxon>
        <taxon>Pseudomonadati</taxon>
        <taxon>Pseudomonadota</taxon>
        <taxon>Gammaproteobacteria</taxon>
        <taxon>Alteromonadales</taxon>
        <taxon>Pseudoalteromonadaceae</taxon>
        <taxon>Pseudoalteromonas</taxon>
    </lineage>
</organism>
<dbReference type="EMBL" id="PNBW01000105">
    <property type="protein sequence ID" value="TMO71489.1"/>
    <property type="molecule type" value="Genomic_DNA"/>
</dbReference>
<sequence length="405" mass="44592">MRPLNLEEPILTHSKWYQIAQWPVFMMPFRPFFLLASIWSVIAVSVWAMVLSGDFQWQATLPASLWHAHEMIFAFAGAIAVGFLLTAAQTWTNIPTLSGAKLMALVFIWAATRLLFILYPHFLPLVILGQLAFWLSAIVCLSNMLIGAKSKNNYQFIAVLTALCVFNVLFLLLCAQGNFASARTFSQLAVLGFMLLIGMVGGRVIPFFTARGLTLDHQVRTPRLDKALRVVSVLGMCGFALSQLFNVALNPGYLIVLAASIHLLRSGLWFNPNIRYIPLLWSLHLGYLLAAIGLLLCGLSFFIAIVRFTDALHLITLGGIGLTILAMIARVSLGHTGRALSAGHTMSVAFMLLACGAVIRALLPHFIGPHLAWFSSAVLWAAAFTLFSLSYFNVLTQKRVDGRRG</sequence>
<reference evidence="4 5" key="2">
    <citation type="submission" date="2019-06" db="EMBL/GenBank/DDBJ databases">
        <title>Co-occurence of chitin degradation, pigmentation and bioactivity in marine Pseudoalteromonas.</title>
        <authorList>
            <person name="Sonnenschein E.C."/>
            <person name="Bech P.K."/>
        </authorList>
    </citation>
    <scope>NUCLEOTIDE SEQUENCE [LARGE SCALE GENOMIC DNA]</scope>
    <source>
        <strain evidence="5">S3790</strain>
        <strain evidence="3 4">S3895</strain>
    </source>
</reference>
<feature type="transmembrane region" description="Helical" evidence="1">
    <location>
        <begin position="185"/>
        <end position="206"/>
    </location>
</feature>
<keyword evidence="1" id="KW-0812">Transmembrane</keyword>
<comment type="caution">
    <text evidence="2">The sequence shown here is derived from an EMBL/GenBank/DDBJ whole genome shotgun (WGS) entry which is preliminary data.</text>
</comment>
<name>A0A5S3UVY5_9GAMM</name>
<feature type="transmembrane region" description="Helical" evidence="1">
    <location>
        <begin position="251"/>
        <end position="271"/>
    </location>
</feature>
<feature type="transmembrane region" description="Helical" evidence="1">
    <location>
        <begin position="125"/>
        <end position="145"/>
    </location>
</feature>
<dbReference type="Proteomes" id="UP000307164">
    <property type="component" value="Unassembled WGS sequence"/>
</dbReference>
<dbReference type="RefSeq" id="WP_138593799.1">
    <property type="nucleotide sequence ID" value="NZ_PNBW01000105.1"/>
</dbReference>
<evidence type="ECO:0000313" key="3">
    <source>
        <dbReference type="EMBL" id="TMO71489.1"/>
    </source>
</evidence>
<feature type="transmembrane region" description="Helical" evidence="1">
    <location>
        <begin position="227"/>
        <end position="245"/>
    </location>
</feature>
<protein>
    <submittedName>
        <fullName evidence="2">NnrS family protein</fullName>
    </submittedName>
</protein>
<feature type="transmembrane region" description="Helical" evidence="1">
    <location>
        <begin position="100"/>
        <end position="119"/>
    </location>
</feature>
<feature type="transmembrane region" description="Helical" evidence="1">
    <location>
        <begin position="71"/>
        <end position="88"/>
    </location>
</feature>
<feature type="transmembrane region" description="Helical" evidence="1">
    <location>
        <begin position="32"/>
        <end position="51"/>
    </location>
</feature>
<feature type="transmembrane region" description="Helical" evidence="1">
    <location>
        <begin position="283"/>
        <end position="305"/>
    </location>
</feature>
<accession>A0A5S3UVY5</accession>
<dbReference type="OrthoDB" id="9770040at2"/>
<feature type="transmembrane region" description="Helical" evidence="1">
    <location>
        <begin position="157"/>
        <end position="179"/>
    </location>
</feature>
<evidence type="ECO:0000256" key="1">
    <source>
        <dbReference type="SAM" id="Phobius"/>
    </source>
</evidence>
<dbReference type="AlphaFoldDB" id="A0A5S3UVY5"/>
<proteinExistence type="predicted"/>